<evidence type="ECO:0000313" key="4">
    <source>
        <dbReference type="Proteomes" id="UP000530403"/>
    </source>
</evidence>
<dbReference type="Proteomes" id="UP000498980">
    <property type="component" value="Unassembled WGS sequence"/>
</dbReference>
<dbReference type="RefSeq" id="WP_173313286.1">
    <property type="nucleotide sequence ID" value="NZ_BAAAUE010000007.1"/>
</dbReference>
<evidence type="ECO:0000313" key="3">
    <source>
        <dbReference type="Proteomes" id="UP000498980"/>
    </source>
</evidence>
<dbReference type="EMBL" id="BLWC01000001">
    <property type="protein sequence ID" value="GFM97202.1"/>
    <property type="molecule type" value="Genomic_DNA"/>
</dbReference>
<dbReference type="Proteomes" id="UP000530403">
    <property type="component" value="Unassembled WGS sequence"/>
</dbReference>
<reference evidence="1 3" key="1">
    <citation type="submission" date="2020-05" db="EMBL/GenBank/DDBJ databases">
        <title>Whole genome shotgun sequence of Streptomyces fulvorobeus NBRC 15897.</title>
        <authorList>
            <person name="Komaki H."/>
            <person name="Tamura T."/>
        </authorList>
    </citation>
    <scope>NUCLEOTIDE SEQUENCE [LARGE SCALE GENOMIC DNA]</scope>
    <source>
        <strain evidence="1 3">NBRC 15897</strain>
    </source>
</reference>
<dbReference type="Pfam" id="PF13671">
    <property type="entry name" value="AAA_33"/>
    <property type="match status" value="1"/>
</dbReference>
<keyword evidence="3" id="KW-1185">Reference proteome</keyword>
<name>A0A7J0C3Y5_9ACTN</name>
<organism evidence="1 3">
    <name type="scientific">Streptomyces fulvorobeus</name>
    <dbReference type="NCBI Taxonomy" id="284028"/>
    <lineage>
        <taxon>Bacteria</taxon>
        <taxon>Bacillati</taxon>
        <taxon>Actinomycetota</taxon>
        <taxon>Actinomycetes</taxon>
        <taxon>Kitasatosporales</taxon>
        <taxon>Streptomycetaceae</taxon>
        <taxon>Streptomyces</taxon>
    </lineage>
</organism>
<dbReference type="GO" id="GO:0016301">
    <property type="term" value="F:kinase activity"/>
    <property type="evidence" value="ECO:0007669"/>
    <property type="project" value="UniProtKB-KW"/>
</dbReference>
<evidence type="ECO:0000313" key="1">
    <source>
        <dbReference type="EMBL" id="GFM97202.1"/>
    </source>
</evidence>
<keyword evidence="2" id="KW-0808">Transferase</keyword>
<accession>A0A7J0C3Y5</accession>
<dbReference type="EMBL" id="JACCCF010000001">
    <property type="protein sequence ID" value="NYE40885.1"/>
    <property type="molecule type" value="Genomic_DNA"/>
</dbReference>
<evidence type="ECO:0000313" key="2">
    <source>
        <dbReference type="EMBL" id="NYE40885.1"/>
    </source>
</evidence>
<gene>
    <name evidence="2" type="ORF">HEB29_001896</name>
    <name evidence="1" type="ORF">Sfulv_20130</name>
</gene>
<reference evidence="2 4" key="2">
    <citation type="submission" date="2020-07" db="EMBL/GenBank/DDBJ databases">
        <title>Sequencing the genomes of 1000 actinobacteria strains.</title>
        <authorList>
            <person name="Klenk H.-P."/>
        </authorList>
    </citation>
    <scope>NUCLEOTIDE SEQUENCE [LARGE SCALE GENOMIC DNA]</scope>
    <source>
        <strain evidence="2 4">DSM 41455</strain>
    </source>
</reference>
<dbReference type="AlphaFoldDB" id="A0A7J0C3Y5"/>
<proteinExistence type="predicted"/>
<keyword evidence="2" id="KW-0418">Kinase</keyword>
<sequence length="196" mass="21188">MTFDPRPVDREPAPCAVLLTGIPGSGKSTVAAAVAARLPKSAYIDVDALQDMIVGGGEWPIMEGSPEADRQIFLRARHACLLADSFVAAGFVPVLADVVVRRTHLAFYRETLRTGRFHVVVLAPDPGVAWERNRTRDKVLETDWTPLDRAMRAELGDAGTWIDTSGQSVEETVDAVLTATGLGPGRRDRTTAQPRG</sequence>
<dbReference type="Gene3D" id="3.40.50.300">
    <property type="entry name" value="P-loop containing nucleotide triphosphate hydrolases"/>
    <property type="match status" value="1"/>
</dbReference>
<dbReference type="InterPro" id="IPR027417">
    <property type="entry name" value="P-loop_NTPase"/>
</dbReference>
<comment type="caution">
    <text evidence="1">The sequence shown here is derived from an EMBL/GenBank/DDBJ whole genome shotgun (WGS) entry which is preliminary data.</text>
</comment>
<protein>
    <submittedName>
        <fullName evidence="2">Broad-specificity NMP kinase</fullName>
    </submittedName>
</protein>
<dbReference type="SUPFAM" id="SSF52540">
    <property type="entry name" value="P-loop containing nucleoside triphosphate hydrolases"/>
    <property type="match status" value="1"/>
</dbReference>